<dbReference type="AlphaFoldDB" id="A0AA39ITE2"/>
<evidence type="ECO:0000313" key="4">
    <source>
        <dbReference type="Proteomes" id="UP001175226"/>
    </source>
</evidence>
<organism evidence="3 4">
    <name type="scientific">Armillaria borealis</name>
    <dbReference type="NCBI Taxonomy" id="47425"/>
    <lineage>
        <taxon>Eukaryota</taxon>
        <taxon>Fungi</taxon>
        <taxon>Dikarya</taxon>
        <taxon>Basidiomycota</taxon>
        <taxon>Agaricomycotina</taxon>
        <taxon>Agaricomycetes</taxon>
        <taxon>Agaricomycetidae</taxon>
        <taxon>Agaricales</taxon>
        <taxon>Marasmiineae</taxon>
        <taxon>Physalacriaceae</taxon>
        <taxon>Armillaria</taxon>
    </lineage>
</organism>
<evidence type="ECO:0000313" key="3">
    <source>
        <dbReference type="EMBL" id="KAK0430162.1"/>
    </source>
</evidence>
<dbReference type="EMBL" id="JAUEPT010000165">
    <property type="protein sequence ID" value="KAK0430162.1"/>
    <property type="molecule type" value="Genomic_DNA"/>
</dbReference>
<protein>
    <recommendedName>
        <fullName evidence="2">DUF6532 domain-containing protein</fullName>
    </recommendedName>
</protein>
<dbReference type="InterPro" id="IPR045341">
    <property type="entry name" value="DUF6532"/>
</dbReference>
<feature type="compositionally biased region" description="Low complexity" evidence="1">
    <location>
        <begin position="1"/>
        <end position="19"/>
    </location>
</feature>
<feature type="region of interest" description="Disordered" evidence="1">
    <location>
        <begin position="133"/>
        <end position="158"/>
    </location>
</feature>
<evidence type="ECO:0000259" key="2">
    <source>
        <dbReference type="Pfam" id="PF20149"/>
    </source>
</evidence>
<dbReference type="Pfam" id="PF20149">
    <property type="entry name" value="DUF6532"/>
    <property type="match status" value="1"/>
</dbReference>
<proteinExistence type="predicted"/>
<reference evidence="3" key="1">
    <citation type="submission" date="2023-06" db="EMBL/GenBank/DDBJ databases">
        <authorList>
            <consortium name="Lawrence Berkeley National Laboratory"/>
            <person name="Ahrendt S."/>
            <person name="Sahu N."/>
            <person name="Indic B."/>
            <person name="Wong-Bajracharya J."/>
            <person name="Merenyi Z."/>
            <person name="Ke H.-M."/>
            <person name="Monk M."/>
            <person name="Kocsube S."/>
            <person name="Drula E."/>
            <person name="Lipzen A."/>
            <person name="Balint B."/>
            <person name="Henrissat B."/>
            <person name="Andreopoulos B."/>
            <person name="Martin F.M."/>
            <person name="Harder C.B."/>
            <person name="Rigling D."/>
            <person name="Ford K.L."/>
            <person name="Foster G.D."/>
            <person name="Pangilinan J."/>
            <person name="Papanicolaou A."/>
            <person name="Barry K."/>
            <person name="LaButti K."/>
            <person name="Viragh M."/>
            <person name="Koriabine M."/>
            <person name="Yan M."/>
            <person name="Riley R."/>
            <person name="Champramary S."/>
            <person name="Plett K.L."/>
            <person name="Tsai I.J."/>
            <person name="Slot J."/>
            <person name="Sipos G."/>
            <person name="Plett J."/>
            <person name="Nagy L.G."/>
            <person name="Grigoriev I.V."/>
        </authorList>
    </citation>
    <scope>NUCLEOTIDE SEQUENCE</scope>
    <source>
        <strain evidence="3">FPL87.14</strain>
    </source>
</reference>
<dbReference type="Proteomes" id="UP001175226">
    <property type="component" value="Unassembled WGS sequence"/>
</dbReference>
<sequence>MAGTPQSPAAPMLPAQQPQLGNGTSAMVTHPASMSILVLEHGKHGTERDLTPMVLLGKSSLVLTSPVYYASQCEFASSRWTLVIGRQCYFIGSLSSLILLTDANEESIHHTTEAQPAIGNLTDASSACLMEPGVNTSEERSLSSGNASPETLAGTLTPDIMSTPMKLPDLRNKPQLVQANGLTPTPLRPAKNLTHRSHALEPEGTSPLGKENIPLTPPDLASVASVLGKRSTTLPSDEIIEVIADESDKLPDTEDKPRKKKQKWSLRTLQLTGAREKVLLGSYSHFRFLLVTTDPWVVDEAADLLAITAWFMRLDYLIANAHYKGRPSPTLEELNVIKQRRSQHRGDIKKAARLFVGHPGNATFKFITPKDAAGIKQNRDLVEALTKRGAYTFADFASRQGLFETPLLPQIIGKVYFDDGIKSEGLAFFGTDGEIPFTVVALVFAAILCAIDEWKTGRHDTKNIAFTKPLYEDSYKTHLKNLQNWAKHCSEKMKEPQIPIDFRKKLYAQGKLFAGITDDEPDADSQNIEEDIFTAADFAANYYATS</sequence>
<feature type="region of interest" description="Disordered" evidence="1">
    <location>
        <begin position="1"/>
        <end position="25"/>
    </location>
</feature>
<gene>
    <name evidence="3" type="ORF">EV421DRAFT_1744388</name>
</gene>
<evidence type="ECO:0000256" key="1">
    <source>
        <dbReference type="SAM" id="MobiDB-lite"/>
    </source>
</evidence>
<accession>A0AA39ITE2</accession>
<keyword evidence="4" id="KW-1185">Reference proteome</keyword>
<comment type="caution">
    <text evidence="3">The sequence shown here is derived from an EMBL/GenBank/DDBJ whole genome shotgun (WGS) entry which is preliminary data.</text>
</comment>
<feature type="domain" description="DUF6532" evidence="2">
    <location>
        <begin position="284"/>
        <end position="485"/>
    </location>
</feature>
<name>A0AA39ITE2_9AGAR</name>